<proteinExistence type="inferred from homology"/>
<dbReference type="InterPro" id="IPR016130">
    <property type="entry name" value="Tyr_Pase_AS"/>
</dbReference>
<dbReference type="PANTHER" id="PTHR31126">
    <property type="entry name" value="TYROSINE-PROTEIN PHOSPHATASE"/>
    <property type="match status" value="1"/>
</dbReference>
<name>A0A4R6RTE7_9MICO</name>
<protein>
    <submittedName>
        <fullName evidence="2">Protein-tyrosine phosphatase</fullName>
    </submittedName>
</protein>
<dbReference type="AlphaFoldDB" id="A0A4R6RTE7"/>
<comment type="similarity">
    <text evidence="1">Belongs to the protein-tyrosine phosphatase family.</text>
</comment>
<dbReference type="Gene3D" id="3.90.190.10">
    <property type="entry name" value="Protein tyrosine phosphatase superfamily"/>
    <property type="match status" value="1"/>
</dbReference>
<gene>
    <name evidence="2" type="ORF">EDF62_2727</name>
</gene>
<evidence type="ECO:0000313" key="2">
    <source>
        <dbReference type="EMBL" id="TDP90161.1"/>
    </source>
</evidence>
<sequence length="264" mass="27734">MTELDRRIPLASVMNMRDLGGLPVAGGTLASGQVYRSATLAALSAEDGEEFAARGISTVYDLRTAKERAGAPDRVPESIPSVSLDVLADAPAAAAANINEMMSNPAAIEQAFSGGQATQLLASAYRDIVGLPSALRAYRTFFGGLTDPSRAGAVLFHCTTGKDRTGWAAAALLTLLGASDDVIRADYLQTNTDLLPALQPVIDRAAAAGVDPELLRPVLGVDERYLDAAYDEVEQRFGSIEGYFSEGLGLGAADIEALRERFVA</sequence>
<dbReference type="GO" id="GO:0004721">
    <property type="term" value="F:phosphoprotein phosphatase activity"/>
    <property type="evidence" value="ECO:0007669"/>
    <property type="project" value="InterPro"/>
</dbReference>
<dbReference type="Pfam" id="PF13350">
    <property type="entry name" value="Y_phosphatase3"/>
    <property type="match status" value="1"/>
</dbReference>
<comment type="caution">
    <text evidence="2">The sequence shown here is derived from an EMBL/GenBank/DDBJ whole genome shotgun (WGS) entry which is preliminary data.</text>
</comment>
<dbReference type="OrthoDB" id="1188001at2"/>
<dbReference type="InterPro" id="IPR026893">
    <property type="entry name" value="Tyr/Ser_Pase_IphP-type"/>
</dbReference>
<dbReference type="SUPFAM" id="SSF52799">
    <property type="entry name" value="(Phosphotyrosine protein) phosphatases II"/>
    <property type="match status" value="1"/>
</dbReference>
<dbReference type="PANTHER" id="PTHR31126:SF1">
    <property type="entry name" value="TYROSINE SPECIFIC PROTEIN PHOSPHATASES DOMAIN-CONTAINING PROTEIN"/>
    <property type="match status" value="1"/>
</dbReference>
<keyword evidence="3" id="KW-1185">Reference proteome</keyword>
<evidence type="ECO:0000256" key="1">
    <source>
        <dbReference type="ARBA" id="ARBA00009580"/>
    </source>
</evidence>
<dbReference type="Proteomes" id="UP000295601">
    <property type="component" value="Unassembled WGS sequence"/>
</dbReference>
<accession>A0A4R6RTE7</accession>
<dbReference type="EMBL" id="SNYA01000007">
    <property type="protein sequence ID" value="TDP90161.1"/>
    <property type="molecule type" value="Genomic_DNA"/>
</dbReference>
<dbReference type="PROSITE" id="PS00383">
    <property type="entry name" value="TYR_PHOSPHATASE_1"/>
    <property type="match status" value="1"/>
</dbReference>
<dbReference type="InterPro" id="IPR029021">
    <property type="entry name" value="Prot-tyrosine_phosphatase-like"/>
</dbReference>
<organism evidence="2 3">
    <name type="scientific">Leucobacter luti</name>
    <dbReference type="NCBI Taxonomy" id="340320"/>
    <lineage>
        <taxon>Bacteria</taxon>
        <taxon>Bacillati</taxon>
        <taxon>Actinomycetota</taxon>
        <taxon>Actinomycetes</taxon>
        <taxon>Micrococcales</taxon>
        <taxon>Microbacteriaceae</taxon>
        <taxon>Leucobacter</taxon>
    </lineage>
</organism>
<reference evidence="2 3" key="1">
    <citation type="submission" date="2019-03" db="EMBL/GenBank/DDBJ databases">
        <title>Genomic analyses of the natural microbiome of Caenorhabditis elegans.</title>
        <authorList>
            <person name="Samuel B."/>
        </authorList>
    </citation>
    <scope>NUCLEOTIDE SEQUENCE [LARGE SCALE GENOMIC DNA]</scope>
    <source>
        <strain evidence="2 3">JUb18</strain>
    </source>
</reference>
<evidence type="ECO:0000313" key="3">
    <source>
        <dbReference type="Proteomes" id="UP000295601"/>
    </source>
</evidence>
<dbReference type="RefSeq" id="WP_133617393.1">
    <property type="nucleotide sequence ID" value="NZ_SNYA01000007.1"/>
</dbReference>